<reference evidence="2 3" key="1">
    <citation type="submission" date="2023-09" db="EMBL/GenBank/DDBJ databases">
        <authorList>
            <person name="Rey-Velasco X."/>
        </authorList>
    </citation>
    <scope>NUCLEOTIDE SEQUENCE [LARGE SCALE GENOMIC DNA]</scope>
    <source>
        <strain evidence="2 3">F260</strain>
    </source>
</reference>
<organism evidence="2 3">
    <name type="scientific">Autumnicola lenta</name>
    <dbReference type="NCBI Taxonomy" id="3075593"/>
    <lineage>
        <taxon>Bacteria</taxon>
        <taxon>Pseudomonadati</taxon>
        <taxon>Bacteroidota</taxon>
        <taxon>Flavobacteriia</taxon>
        <taxon>Flavobacteriales</taxon>
        <taxon>Flavobacteriaceae</taxon>
        <taxon>Autumnicola</taxon>
    </lineage>
</organism>
<keyword evidence="1" id="KW-0732">Signal</keyword>
<evidence type="ECO:0000313" key="2">
    <source>
        <dbReference type="EMBL" id="MDT0645638.1"/>
    </source>
</evidence>
<keyword evidence="3" id="KW-1185">Reference proteome</keyword>
<sequence length="148" mass="17207">MKKKITCFLICLSSFVLSSCSGDNLYEFQDLSQHRDYIIEIMVRFKDPDADFSFTTVTYETNGYNKLLDESWSFSGSASSTAYYHRAAVKEYKKAGIDFFPEENIESVKILIYDLLDYYPIVKYTSSSPEAISIFYNFETEEEIIKML</sequence>
<name>A0ABU3CH17_9FLAO</name>
<evidence type="ECO:0000256" key="1">
    <source>
        <dbReference type="SAM" id="SignalP"/>
    </source>
</evidence>
<feature type="chain" id="PRO_5047494413" description="Lipoprotein" evidence="1">
    <location>
        <begin position="19"/>
        <end position="148"/>
    </location>
</feature>
<feature type="signal peptide" evidence="1">
    <location>
        <begin position="1"/>
        <end position="18"/>
    </location>
</feature>
<dbReference type="PROSITE" id="PS51257">
    <property type="entry name" value="PROKAR_LIPOPROTEIN"/>
    <property type="match status" value="1"/>
</dbReference>
<comment type="caution">
    <text evidence="2">The sequence shown here is derived from an EMBL/GenBank/DDBJ whole genome shotgun (WGS) entry which is preliminary data.</text>
</comment>
<dbReference type="EMBL" id="JAVRHO010000003">
    <property type="protein sequence ID" value="MDT0645638.1"/>
    <property type="molecule type" value="Genomic_DNA"/>
</dbReference>
<evidence type="ECO:0008006" key="4">
    <source>
        <dbReference type="Google" id="ProtNLM"/>
    </source>
</evidence>
<dbReference type="RefSeq" id="WP_311493828.1">
    <property type="nucleotide sequence ID" value="NZ_JAVRHO010000003.1"/>
</dbReference>
<evidence type="ECO:0000313" key="3">
    <source>
        <dbReference type="Proteomes" id="UP001245285"/>
    </source>
</evidence>
<protein>
    <recommendedName>
        <fullName evidence="4">Lipoprotein</fullName>
    </recommendedName>
</protein>
<dbReference type="Proteomes" id="UP001245285">
    <property type="component" value="Unassembled WGS sequence"/>
</dbReference>
<proteinExistence type="predicted"/>
<accession>A0ABU3CH17</accession>
<gene>
    <name evidence="2" type="ORF">RM545_02955</name>
</gene>